<dbReference type="EMBL" id="BMAT01013036">
    <property type="protein sequence ID" value="GFS04532.1"/>
    <property type="molecule type" value="Genomic_DNA"/>
</dbReference>
<evidence type="ECO:0008006" key="3">
    <source>
        <dbReference type="Google" id="ProtNLM"/>
    </source>
</evidence>
<keyword evidence="2" id="KW-1185">Reference proteome</keyword>
<sequence length="99" mass="11079">MSPALNQDKPKCDIYTEHTGSRNCYGLIFAYSGELDASRSVPVTHHWPRPFRQPQLWPFCLCFTLSNRRVVAGKRGHSFPGGLGEDPLLDKALSPVYSS</sequence>
<evidence type="ECO:0000313" key="2">
    <source>
        <dbReference type="Proteomes" id="UP000762676"/>
    </source>
</evidence>
<dbReference type="Proteomes" id="UP000762676">
    <property type="component" value="Unassembled WGS sequence"/>
</dbReference>
<gene>
    <name evidence="1" type="ORF">ElyMa_006497000</name>
</gene>
<protein>
    <recommendedName>
        <fullName evidence="3">Nudix hydrolase domain-containing protein</fullName>
    </recommendedName>
</protein>
<organism evidence="1 2">
    <name type="scientific">Elysia marginata</name>
    <dbReference type="NCBI Taxonomy" id="1093978"/>
    <lineage>
        <taxon>Eukaryota</taxon>
        <taxon>Metazoa</taxon>
        <taxon>Spiralia</taxon>
        <taxon>Lophotrochozoa</taxon>
        <taxon>Mollusca</taxon>
        <taxon>Gastropoda</taxon>
        <taxon>Heterobranchia</taxon>
        <taxon>Euthyneura</taxon>
        <taxon>Panpulmonata</taxon>
        <taxon>Sacoglossa</taxon>
        <taxon>Placobranchoidea</taxon>
        <taxon>Plakobranchidae</taxon>
        <taxon>Elysia</taxon>
    </lineage>
</organism>
<comment type="caution">
    <text evidence="1">The sequence shown here is derived from an EMBL/GenBank/DDBJ whole genome shotgun (WGS) entry which is preliminary data.</text>
</comment>
<name>A0AAV4I2W5_9GAST</name>
<reference evidence="1 2" key="1">
    <citation type="journal article" date="2021" name="Elife">
        <title>Chloroplast acquisition without the gene transfer in kleptoplastic sea slugs, Plakobranchus ocellatus.</title>
        <authorList>
            <person name="Maeda T."/>
            <person name="Takahashi S."/>
            <person name="Yoshida T."/>
            <person name="Shimamura S."/>
            <person name="Takaki Y."/>
            <person name="Nagai Y."/>
            <person name="Toyoda A."/>
            <person name="Suzuki Y."/>
            <person name="Arimoto A."/>
            <person name="Ishii H."/>
            <person name="Satoh N."/>
            <person name="Nishiyama T."/>
            <person name="Hasebe M."/>
            <person name="Maruyama T."/>
            <person name="Minagawa J."/>
            <person name="Obokata J."/>
            <person name="Shigenobu S."/>
        </authorList>
    </citation>
    <scope>NUCLEOTIDE SEQUENCE [LARGE SCALE GENOMIC DNA]</scope>
</reference>
<proteinExistence type="predicted"/>
<accession>A0AAV4I2W5</accession>
<dbReference type="AlphaFoldDB" id="A0AAV4I2W5"/>
<evidence type="ECO:0000313" key="1">
    <source>
        <dbReference type="EMBL" id="GFS04532.1"/>
    </source>
</evidence>